<reference evidence="10" key="1">
    <citation type="submission" date="2025-08" db="UniProtKB">
        <authorList>
            <consortium name="Ensembl"/>
        </authorList>
    </citation>
    <scope>IDENTIFICATION</scope>
</reference>
<dbReference type="InterPro" id="IPR001523">
    <property type="entry name" value="Paired_dom"/>
</dbReference>
<dbReference type="GO" id="GO:0030902">
    <property type="term" value="P:hindbrain development"/>
    <property type="evidence" value="ECO:0007669"/>
    <property type="project" value="UniProtKB-ARBA"/>
</dbReference>
<name>A0A8C1JX12_CYPCA</name>
<evidence type="ECO:0000256" key="7">
    <source>
        <dbReference type="ARBA" id="ARBA00023242"/>
    </source>
</evidence>
<dbReference type="Ensembl" id="ENSCCRT00010042564.1">
    <property type="protein sequence ID" value="ENSCCRP00010038765.1"/>
    <property type="gene ID" value="ENSCCRG00010016010.1"/>
</dbReference>
<dbReference type="InterPro" id="IPR009057">
    <property type="entry name" value="Homeodomain-like_sf"/>
</dbReference>
<organism evidence="10 11">
    <name type="scientific">Cyprinus carpio</name>
    <name type="common">Common carp</name>
    <dbReference type="NCBI Taxonomy" id="7962"/>
    <lineage>
        <taxon>Eukaryota</taxon>
        <taxon>Metazoa</taxon>
        <taxon>Chordata</taxon>
        <taxon>Craniata</taxon>
        <taxon>Vertebrata</taxon>
        <taxon>Euteleostomi</taxon>
        <taxon>Actinopterygii</taxon>
        <taxon>Neopterygii</taxon>
        <taxon>Teleostei</taxon>
        <taxon>Ostariophysi</taxon>
        <taxon>Cypriniformes</taxon>
        <taxon>Cyprinidae</taxon>
        <taxon>Cyprininae</taxon>
        <taxon>Cyprinus</taxon>
    </lineage>
</organism>
<feature type="domain" description="Paired" evidence="9">
    <location>
        <begin position="15"/>
        <end position="148"/>
    </location>
</feature>
<sequence>MDIHCKADPFSAMHRHGGVNQLGGVFVNGRPLPDVVRQRIVELAHQGVRPCDISRQLRVSHGCVSKILGSYQKDLIRYYETGSIKPGVIGGSKPKVATPKVVDKIAEYKRQNPTMFAWEIRDRLLAEGVCDNDTVPSVSSINRIIRTKVQQPFHPSSDGTGTPLTTAGHTIVPSTASPPVSSASNDPVGSYSINGILGIPRSNGEKRKRDDVLWSGNHLDGRKIGYCRDMASTTLPGYPPHVPPTGQGSYPTSTLAGMVPGSDFSGNPYSHPQYTTYNEAWRFSNPALLSSPYYYSAASRGSAPPTAATAYDRH</sequence>
<feature type="compositionally biased region" description="Polar residues" evidence="8">
    <location>
        <begin position="151"/>
        <end position="168"/>
    </location>
</feature>
<dbReference type="GO" id="GO:0009952">
    <property type="term" value="P:anterior/posterior pattern specification"/>
    <property type="evidence" value="ECO:0007669"/>
    <property type="project" value="UniProtKB-ARBA"/>
</dbReference>
<dbReference type="CDD" id="cd00131">
    <property type="entry name" value="PAX"/>
    <property type="match status" value="1"/>
</dbReference>
<evidence type="ECO:0000313" key="10">
    <source>
        <dbReference type="Ensembl" id="ENSCCRP00010038765.1"/>
    </source>
</evidence>
<dbReference type="InterPro" id="IPR036388">
    <property type="entry name" value="WH-like_DNA-bd_sf"/>
</dbReference>
<dbReference type="GO" id="GO:0000978">
    <property type="term" value="F:RNA polymerase II cis-regulatory region sequence-specific DNA binding"/>
    <property type="evidence" value="ECO:0007669"/>
    <property type="project" value="TreeGrafter"/>
</dbReference>
<dbReference type="FunFam" id="1.10.10.10:FF:000003">
    <property type="entry name" value="Paired box protein Pax-6"/>
    <property type="match status" value="1"/>
</dbReference>
<dbReference type="InterPro" id="IPR043182">
    <property type="entry name" value="PAIRED_DNA-bd_dom"/>
</dbReference>
<keyword evidence="6" id="KW-0804">Transcription</keyword>
<keyword evidence="5" id="KW-0238">DNA-binding</keyword>
<dbReference type="PANTHER" id="PTHR45636:SF19">
    <property type="entry name" value="PAIRED BOX PROTEIN PAX-2"/>
    <property type="match status" value="1"/>
</dbReference>
<keyword evidence="2" id="KW-0217">Developmental protein</keyword>
<dbReference type="SUPFAM" id="SSF46689">
    <property type="entry name" value="Homeodomain-like"/>
    <property type="match status" value="1"/>
</dbReference>
<reference evidence="10" key="2">
    <citation type="submission" date="2025-09" db="UniProtKB">
        <authorList>
            <consortium name="Ensembl"/>
        </authorList>
    </citation>
    <scope>IDENTIFICATION</scope>
</reference>
<dbReference type="InterPro" id="IPR043565">
    <property type="entry name" value="PAX_fam"/>
</dbReference>
<dbReference type="FunFam" id="1.10.10.10:FF:000013">
    <property type="entry name" value="Paired box 8 isoform 1"/>
    <property type="match status" value="1"/>
</dbReference>
<dbReference type="InterPro" id="IPR022130">
    <property type="entry name" value="Pax2_C"/>
</dbReference>
<dbReference type="PROSITE" id="PS51057">
    <property type="entry name" value="PAIRED_2"/>
    <property type="match status" value="1"/>
</dbReference>
<dbReference type="GO" id="GO:0005634">
    <property type="term" value="C:nucleus"/>
    <property type="evidence" value="ECO:0007669"/>
    <property type="project" value="UniProtKB-SubCell"/>
</dbReference>
<protein>
    <recommendedName>
        <fullName evidence="9">Paired domain-containing protein</fullName>
    </recommendedName>
</protein>
<feature type="region of interest" description="Disordered" evidence="8">
    <location>
        <begin position="151"/>
        <end position="187"/>
    </location>
</feature>
<dbReference type="PANTHER" id="PTHR45636">
    <property type="entry name" value="PAIRED BOX PROTEIN PAX-6-RELATED-RELATED"/>
    <property type="match status" value="1"/>
</dbReference>
<dbReference type="Pfam" id="PF00292">
    <property type="entry name" value="PAX"/>
    <property type="match status" value="1"/>
</dbReference>
<evidence type="ECO:0000256" key="3">
    <source>
        <dbReference type="ARBA" id="ARBA00022724"/>
    </source>
</evidence>
<evidence type="ECO:0000256" key="5">
    <source>
        <dbReference type="ARBA" id="ARBA00023125"/>
    </source>
</evidence>
<evidence type="ECO:0000256" key="6">
    <source>
        <dbReference type="ARBA" id="ARBA00023163"/>
    </source>
</evidence>
<dbReference type="SMART" id="SM00351">
    <property type="entry name" value="PAX"/>
    <property type="match status" value="1"/>
</dbReference>
<dbReference type="PRINTS" id="PR00027">
    <property type="entry name" value="PAIREDBOX"/>
</dbReference>
<gene>
    <name evidence="10" type="primary">LOC109056105</name>
</gene>
<accession>A0A8C1JX12</accession>
<dbReference type="Pfam" id="PF12403">
    <property type="entry name" value="Pax2_C"/>
    <property type="match status" value="1"/>
</dbReference>
<keyword evidence="4" id="KW-0805">Transcription regulation</keyword>
<evidence type="ECO:0000256" key="8">
    <source>
        <dbReference type="SAM" id="MobiDB-lite"/>
    </source>
</evidence>
<keyword evidence="11" id="KW-1185">Reference proteome</keyword>
<evidence type="ECO:0000256" key="2">
    <source>
        <dbReference type="ARBA" id="ARBA00022473"/>
    </source>
</evidence>
<evidence type="ECO:0000256" key="4">
    <source>
        <dbReference type="ARBA" id="ARBA00023015"/>
    </source>
</evidence>
<dbReference type="GO" id="GO:0048593">
    <property type="term" value="P:camera-type eye morphogenesis"/>
    <property type="evidence" value="ECO:0007669"/>
    <property type="project" value="UniProtKB-ARBA"/>
</dbReference>
<evidence type="ECO:0000259" key="9">
    <source>
        <dbReference type="PROSITE" id="PS51057"/>
    </source>
</evidence>
<evidence type="ECO:0000313" key="11">
    <source>
        <dbReference type="Proteomes" id="UP000694427"/>
    </source>
</evidence>
<dbReference type="GO" id="GO:0000981">
    <property type="term" value="F:DNA-binding transcription factor activity, RNA polymerase II-specific"/>
    <property type="evidence" value="ECO:0007669"/>
    <property type="project" value="TreeGrafter"/>
</dbReference>
<proteinExistence type="predicted"/>
<keyword evidence="7" id="KW-0539">Nucleus</keyword>
<dbReference type="Gene3D" id="1.10.10.10">
    <property type="entry name" value="Winged helix-like DNA-binding domain superfamily/Winged helix DNA-binding domain"/>
    <property type="match status" value="2"/>
</dbReference>
<dbReference type="Proteomes" id="UP000694427">
    <property type="component" value="Unplaced"/>
</dbReference>
<evidence type="ECO:0000256" key="1">
    <source>
        <dbReference type="ARBA" id="ARBA00004123"/>
    </source>
</evidence>
<feature type="compositionally biased region" description="Low complexity" evidence="8">
    <location>
        <begin position="172"/>
        <end position="184"/>
    </location>
</feature>
<keyword evidence="3" id="KW-0563">Paired box</keyword>
<dbReference type="AlphaFoldDB" id="A0A8C1JX12"/>
<comment type="subcellular location">
    <subcellularLocation>
        <location evidence="1">Nucleus</location>
    </subcellularLocation>
</comment>
<dbReference type="PROSITE" id="PS00034">
    <property type="entry name" value="PAIRED_1"/>
    <property type="match status" value="1"/>
</dbReference>